<keyword evidence="2" id="KW-1185">Reference proteome</keyword>
<organism evidence="1 2">
    <name type="scientific">Actinoplanes siamensis</name>
    <dbReference type="NCBI Taxonomy" id="1223317"/>
    <lineage>
        <taxon>Bacteria</taxon>
        <taxon>Bacillati</taxon>
        <taxon>Actinomycetota</taxon>
        <taxon>Actinomycetes</taxon>
        <taxon>Micromonosporales</taxon>
        <taxon>Micromonosporaceae</taxon>
        <taxon>Actinoplanes</taxon>
    </lineage>
</organism>
<dbReference type="InterPro" id="IPR025680">
    <property type="entry name" value="DddI"/>
</dbReference>
<evidence type="ECO:0000313" key="2">
    <source>
        <dbReference type="Proteomes" id="UP000629619"/>
    </source>
</evidence>
<protein>
    <submittedName>
        <fullName evidence="1">Uncharacterized protein</fullName>
    </submittedName>
</protein>
<gene>
    <name evidence="1" type="ORF">Asi03nite_66740</name>
</gene>
<dbReference type="AlphaFoldDB" id="A0A919NDZ6"/>
<name>A0A919NDZ6_9ACTN</name>
<dbReference type="Proteomes" id="UP000629619">
    <property type="component" value="Unassembled WGS sequence"/>
</dbReference>
<dbReference type="Pfam" id="PF14430">
    <property type="entry name" value="Imm1"/>
    <property type="match status" value="1"/>
</dbReference>
<accession>A0A919NDZ6</accession>
<proteinExistence type="predicted"/>
<sequence length="94" mass="10161">MIAEVTLDDGGCLAIGLGREISVLSYVGASKMPPYFSSQGAARARDGEGVVFHYYGHLSEFPPSAAVPIVEAIDVLRYFCEHGKLSPLMNWVEV</sequence>
<reference evidence="1" key="1">
    <citation type="submission" date="2021-01" db="EMBL/GenBank/DDBJ databases">
        <title>Whole genome shotgun sequence of Actinoplanes siamensis NBRC 109076.</title>
        <authorList>
            <person name="Komaki H."/>
            <person name="Tamura T."/>
        </authorList>
    </citation>
    <scope>NUCLEOTIDE SEQUENCE</scope>
    <source>
        <strain evidence="1">NBRC 109076</strain>
    </source>
</reference>
<comment type="caution">
    <text evidence="1">The sequence shown here is derived from an EMBL/GenBank/DDBJ whole genome shotgun (WGS) entry which is preliminary data.</text>
</comment>
<dbReference type="EMBL" id="BOMW01000076">
    <property type="protein sequence ID" value="GIF09136.1"/>
    <property type="molecule type" value="Genomic_DNA"/>
</dbReference>
<evidence type="ECO:0000313" key="1">
    <source>
        <dbReference type="EMBL" id="GIF09136.1"/>
    </source>
</evidence>